<proteinExistence type="inferred from homology"/>
<dbReference type="PANTHER" id="PTHR47554:SF1">
    <property type="entry name" value="SORTING NEXIN MVP1"/>
    <property type="match status" value="1"/>
</dbReference>
<dbReference type="GO" id="GO:0032266">
    <property type="term" value="F:phosphatidylinositol-3-phosphate binding"/>
    <property type="evidence" value="ECO:0007669"/>
    <property type="project" value="TreeGrafter"/>
</dbReference>
<reference evidence="12" key="1">
    <citation type="submission" date="2020-05" db="EMBL/GenBank/DDBJ databases">
        <title>Phylogenomic resolution of chytrid fungi.</title>
        <authorList>
            <person name="Stajich J.E."/>
            <person name="Amses K."/>
            <person name="Simmons R."/>
            <person name="Seto K."/>
            <person name="Myers J."/>
            <person name="Bonds A."/>
            <person name="Quandt C.A."/>
            <person name="Barry K."/>
            <person name="Liu P."/>
            <person name="Grigoriev I."/>
            <person name="Longcore J.E."/>
            <person name="James T.Y."/>
        </authorList>
    </citation>
    <scope>NUCLEOTIDE SEQUENCE</scope>
    <source>
        <strain evidence="12">JEL0379</strain>
    </source>
</reference>
<dbReference type="InterPro" id="IPR027267">
    <property type="entry name" value="AH/BAR_dom_sf"/>
</dbReference>
<feature type="compositionally biased region" description="Low complexity" evidence="10">
    <location>
        <begin position="141"/>
        <end position="157"/>
    </location>
</feature>
<name>A0AAD5TBH0_9FUNG</name>
<comment type="subcellular location">
    <subcellularLocation>
        <location evidence="3">Cytoplasm</location>
    </subcellularLocation>
    <subcellularLocation>
        <location evidence="2">Membrane</location>
        <topology evidence="2">Peripheral membrane protein</topology>
        <orientation evidence="2">Cytoplasmic side</orientation>
    </subcellularLocation>
</comment>
<comment type="function">
    <text evidence="1">Required for vacuolar protein sorting.</text>
</comment>
<evidence type="ECO:0000256" key="8">
    <source>
        <dbReference type="ARBA" id="ARBA00022927"/>
    </source>
</evidence>
<dbReference type="AlphaFoldDB" id="A0AAD5TBH0"/>
<dbReference type="GO" id="GO:0042147">
    <property type="term" value="P:retrograde transport, endosome to Golgi"/>
    <property type="evidence" value="ECO:0007669"/>
    <property type="project" value="InterPro"/>
</dbReference>
<feature type="domain" description="PX" evidence="11">
    <location>
        <begin position="263"/>
        <end position="371"/>
    </location>
</feature>
<feature type="compositionally biased region" description="Low complexity" evidence="10">
    <location>
        <begin position="551"/>
        <end position="572"/>
    </location>
</feature>
<dbReference type="InterPro" id="IPR045734">
    <property type="entry name" value="Snx8_BAR_dom"/>
</dbReference>
<feature type="compositionally biased region" description="Low complexity" evidence="10">
    <location>
        <begin position="74"/>
        <end position="91"/>
    </location>
</feature>
<dbReference type="SUPFAM" id="SSF64268">
    <property type="entry name" value="PX domain"/>
    <property type="match status" value="1"/>
</dbReference>
<feature type="compositionally biased region" description="Polar residues" evidence="10">
    <location>
        <begin position="18"/>
        <end position="29"/>
    </location>
</feature>
<dbReference type="GO" id="GO:0006623">
    <property type="term" value="P:protein targeting to vacuole"/>
    <property type="evidence" value="ECO:0007669"/>
    <property type="project" value="TreeGrafter"/>
</dbReference>
<protein>
    <recommendedName>
        <fullName evidence="5">Sorting nexin MVP1</fullName>
    </recommendedName>
</protein>
<evidence type="ECO:0000256" key="10">
    <source>
        <dbReference type="SAM" id="MobiDB-lite"/>
    </source>
</evidence>
<dbReference type="GO" id="GO:0005829">
    <property type="term" value="C:cytosol"/>
    <property type="evidence" value="ECO:0007669"/>
    <property type="project" value="GOC"/>
</dbReference>
<keyword evidence="7" id="KW-0963">Cytoplasm</keyword>
<feature type="region of interest" description="Disordered" evidence="10">
    <location>
        <begin position="1"/>
        <end position="30"/>
    </location>
</feature>
<dbReference type="PROSITE" id="PS50195">
    <property type="entry name" value="PX"/>
    <property type="match status" value="1"/>
</dbReference>
<evidence type="ECO:0000256" key="5">
    <source>
        <dbReference type="ARBA" id="ARBA00014268"/>
    </source>
</evidence>
<dbReference type="Proteomes" id="UP001212152">
    <property type="component" value="Unassembled WGS sequence"/>
</dbReference>
<dbReference type="SMART" id="SM00312">
    <property type="entry name" value="PX"/>
    <property type="match status" value="1"/>
</dbReference>
<accession>A0AAD5TBH0</accession>
<evidence type="ECO:0000256" key="2">
    <source>
        <dbReference type="ARBA" id="ARBA00004287"/>
    </source>
</evidence>
<keyword evidence="13" id="KW-1185">Reference proteome</keyword>
<keyword evidence="6" id="KW-0813">Transport</keyword>
<dbReference type="Gene3D" id="1.20.1270.60">
    <property type="entry name" value="Arfaptin homology (AH) domain/BAR domain"/>
    <property type="match status" value="1"/>
</dbReference>
<evidence type="ECO:0000313" key="13">
    <source>
        <dbReference type="Proteomes" id="UP001212152"/>
    </source>
</evidence>
<dbReference type="PANTHER" id="PTHR47554">
    <property type="entry name" value="SORTING NEXIN MVP1"/>
    <property type="match status" value="1"/>
</dbReference>
<dbReference type="InterPro" id="IPR028662">
    <property type="entry name" value="SNX8/Mvp1"/>
</dbReference>
<evidence type="ECO:0000256" key="9">
    <source>
        <dbReference type="ARBA" id="ARBA00023136"/>
    </source>
</evidence>
<evidence type="ECO:0000313" key="12">
    <source>
        <dbReference type="EMBL" id="KAJ3167257.1"/>
    </source>
</evidence>
<evidence type="ECO:0000256" key="6">
    <source>
        <dbReference type="ARBA" id="ARBA00022448"/>
    </source>
</evidence>
<dbReference type="InterPro" id="IPR001683">
    <property type="entry name" value="PX_dom"/>
</dbReference>
<feature type="region of interest" description="Disordered" evidence="10">
    <location>
        <begin position="542"/>
        <end position="575"/>
    </location>
</feature>
<comment type="similarity">
    <text evidence="4">Belongs to the sorting nexin family.</text>
</comment>
<evidence type="ECO:0000259" key="11">
    <source>
        <dbReference type="PROSITE" id="PS50195"/>
    </source>
</evidence>
<dbReference type="GO" id="GO:0016020">
    <property type="term" value="C:membrane"/>
    <property type="evidence" value="ECO:0007669"/>
    <property type="project" value="UniProtKB-SubCell"/>
</dbReference>
<organism evidence="12 13">
    <name type="scientific">Geranomyces variabilis</name>
    <dbReference type="NCBI Taxonomy" id="109894"/>
    <lineage>
        <taxon>Eukaryota</taxon>
        <taxon>Fungi</taxon>
        <taxon>Fungi incertae sedis</taxon>
        <taxon>Chytridiomycota</taxon>
        <taxon>Chytridiomycota incertae sedis</taxon>
        <taxon>Chytridiomycetes</taxon>
        <taxon>Spizellomycetales</taxon>
        <taxon>Powellomycetaceae</taxon>
        <taxon>Geranomyces</taxon>
    </lineage>
</organism>
<sequence length="657" mass="72274">MASSYTDTDEPAWDRKSTTSSNNRDSLNSLKHHLAHVPDLGASILHATANRSSIITNPWDAPAAGESYDGGNGIDSNGSSDLPPSHVSLPPSLFQQRSLLDNTRPLISTADSSVSLGLHSHQLSTSSLDYVSPTDATSTITSATTSITPTTSAAAADPEPDPWSATIPRLDDALKPGSNVGGSGLMDQRSIEQLMKEAAARRRRQQADDNNSQRRRNSHAGSDSEGEDDAPPGRPFSKSASSVEVIKDEGMDVPPAVDPTAMEVEHVKISLAPEKGGLVFKHINYILHSQTRQTSVLRRYSDFLWLLDVLVRKYPFRTIPSLPPKKVGADPPFLERRRRALSRFINLVVNHPTLGEDESVIAFLTVEMDIHSYRKKVSVSTEEEVPQQTPRIMASIPADLAERIVEFKKGLDFLICQYRDLATLTERIARREDDSALDLMRFSLIVKGLSEKASCTSATCHSCLRTHHGLVQISGGLKNTSVVMAEESQCMLDGILESLKTHRDLLIACQELFYRQERALSALTLDTLNKRILALQTKLHDVTTKGGGGSSASSTGASANTNTTSTNSTNNSKEADRLKAAIEADQREVETQGRRIDVIRLCTWRELQYYHKQQAHVSLMYQQFVSEKMRLSSSYSEIWRTLAPAVFELPTAEFAIL</sequence>
<evidence type="ECO:0000256" key="1">
    <source>
        <dbReference type="ARBA" id="ARBA00002474"/>
    </source>
</evidence>
<keyword evidence="9" id="KW-0472">Membrane</keyword>
<dbReference type="Pfam" id="PF00787">
    <property type="entry name" value="PX"/>
    <property type="match status" value="1"/>
</dbReference>
<dbReference type="CDD" id="cd06866">
    <property type="entry name" value="PX_SNX8_Mvp1p_like"/>
    <property type="match status" value="1"/>
</dbReference>
<evidence type="ECO:0000256" key="4">
    <source>
        <dbReference type="ARBA" id="ARBA00010883"/>
    </source>
</evidence>
<dbReference type="InterPro" id="IPR035704">
    <property type="entry name" value="SNX8/Mvp1_PX"/>
</dbReference>
<dbReference type="EMBL" id="JADGJQ010000144">
    <property type="protein sequence ID" value="KAJ3167257.1"/>
    <property type="molecule type" value="Genomic_DNA"/>
</dbReference>
<keyword evidence="8" id="KW-0653">Protein transport</keyword>
<dbReference type="Pfam" id="PF19566">
    <property type="entry name" value="Snx8_BAR_dom"/>
    <property type="match status" value="1"/>
</dbReference>
<feature type="region of interest" description="Disordered" evidence="10">
    <location>
        <begin position="65"/>
        <end position="91"/>
    </location>
</feature>
<dbReference type="Gene3D" id="3.30.1520.10">
    <property type="entry name" value="Phox-like domain"/>
    <property type="match status" value="1"/>
</dbReference>
<feature type="region of interest" description="Disordered" evidence="10">
    <location>
        <begin position="141"/>
        <end position="241"/>
    </location>
</feature>
<dbReference type="InterPro" id="IPR036871">
    <property type="entry name" value="PX_dom_sf"/>
</dbReference>
<dbReference type="GO" id="GO:0005768">
    <property type="term" value="C:endosome"/>
    <property type="evidence" value="ECO:0007669"/>
    <property type="project" value="TreeGrafter"/>
</dbReference>
<evidence type="ECO:0000256" key="3">
    <source>
        <dbReference type="ARBA" id="ARBA00004496"/>
    </source>
</evidence>
<comment type="caution">
    <text evidence="12">The sequence shown here is derived from an EMBL/GenBank/DDBJ whole genome shotgun (WGS) entry which is preliminary data.</text>
</comment>
<evidence type="ECO:0000256" key="7">
    <source>
        <dbReference type="ARBA" id="ARBA00022490"/>
    </source>
</evidence>
<gene>
    <name evidence="12" type="primary">SNX8_1</name>
    <name evidence="12" type="ORF">HDU87_001705</name>
</gene>